<proteinExistence type="predicted"/>
<dbReference type="AlphaFoldDB" id="A0A553PME8"/>
<dbReference type="PANTHER" id="PTHR38636:SF1">
    <property type="entry name" value="CHLORIDE CHANNEL PROTEIN CLC-D"/>
    <property type="match status" value="1"/>
</dbReference>
<keyword evidence="1" id="KW-1133">Transmembrane helix</keyword>
<protein>
    <submittedName>
        <fullName evidence="2">Uncharacterized protein</fullName>
    </submittedName>
</protein>
<organism evidence="2 3">
    <name type="scientific">Tigriopus californicus</name>
    <name type="common">Marine copepod</name>
    <dbReference type="NCBI Taxonomy" id="6832"/>
    <lineage>
        <taxon>Eukaryota</taxon>
        <taxon>Metazoa</taxon>
        <taxon>Ecdysozoa</taxon>
        <taxon>Arthropoda</taxon>
        <taxon>Crustacea</taxon>
        <taxon>Multicrustacea</taxon>
        <taxon>Hexanauplia</taxon>
        <taxon>Copepoda</taxon>
        <taxon>Harpacticoida</taxon>
        <taxon>Harpacticidae</taxon>
        <taxon>Tigriopus</taxon>
    </lineage>
</organism>
<evidence type="ECO:0000256" key="1">
    <source>
        <dbReference type="SAM" id="Phobius"/>
    </source>
</evidence>
<name>A0A553PME8_TIGCA</name>
<keyword evidence="1" id="KW-0472">Membrane</keyword>
<dbReference type="EMBL" id="VCGU01000003">
    <property type="protein sequence ID" value="TRY78861.1"/>
    <property type="molecule type" value="Genomic_DNA"/>
</dbReference>
<gene>
    <name evidence="2" type="ORF">TCAL_15309</name>
</gene>
<dbReference type="Proteomes" id="UP000318571">
    <property type="component" value="Chromosome 11"/>
</dbReference>
<accession>A0A553PME8</accession>
<reference evidence="2 3" key="1">
    <citation type="journal article" date="2018" name="Nat. Ecol. Evol.">
        <title>Genomic signatures of mitonuclear coevolution across populations of Tigriopus californicus.</title>
        <authorList>
            <person name="Barreto F.S."/>
            <person name="Watson E.T."/>
            <person name="Lima T.G."/>
            <person name="Willett C.S."/>
            <person name="Edmands S."/>
            <person name="Li W."/>
            <person name="Burton R.S."/>
        </authorList>
    </citation>
    <scope>NUCLEOTIDE SEQUENCE [LARGE SCALE GENOMIC DNA]</scope>
    <source>
        <strain evidence="2 3">San Diego</strain>
    </source>
</reference>
<dbReference type="STRING" id="6832.A0A553PME8"/>
<evidence type="ECO:0000313" key="3">
    <source>
        <dbReference type="Proteomes" id="UP000318571"/>
    </source>
</evidence>
<dbReference type="PANTHER" id="PTHR38636">
    <property type="entry name" value="PROTEIN CBG20488"/>
    <property type="match status" value="1"/>
</dbReference>
<evidence type="ECO:0000313" key="2">
    <source>
        <dbReference type="EMBL" id="TRY78861.1"/>
    </source>
</evidence>
<feature type="transmembrane region" description="Helical" evidence="1">
    <location>
        <begin position="38"/>
        <end position="57"/>
    </location>
</feature>
<sequence length="160" mass="17889">MSSYFLKNLYLNQELKLEEYEQIPYPRTELHIHVMYKATQMFSLLGFAVVGPITCLVKTKGLSQIANYAPKMGTRGLALGLIMGPIMTEATIRNATQDAIYDRSFRLRHNKRQLNADRFSTFGLLGGLAIHRLASFNPITVMAAGYVLGFVASMAIPVKE</sequence>
<dbReference type="InterPro" id="IPR013869">
    <property type="entry name" value="DUF1757"/>
</dbReference>
<keyword evidence="3" id="KW-1185">Reference proteome</keyword>
<dbReference type="OrthoDB" id="421638at2759"/>
<keyword evidence="1" id="KW-0812">Transmembrane</keyword>
<dbReference type="Pfam" id="PF08560">
    <property type="entry name" value="DUF1757"/>
    <property type="match status" value="1"/>
</dbReference>
<dbReference type="OMA" id="NRNQVRT"/>
<feature type="transmembrane region" description="Helical" evidence="1">
    <location>
        <begin position="139"/>
        <end position="158"/>
    </location>
</feature>
<comment type="caution">
    <text evidence="2">The sequence shown here is derived from an EMBL/GenBank/DDBJ whole genome shotgun (WGS) entry which is preliminary data.</text>
</comment>